<evidence type="ECO:0000313" key="1">
    <source>
        <dbReference type="Proteomes" id="UP000790787"/>
    </source>
</evidence>
<evidence type="ECO:0000313" key="2">
    <source>
        <dbReference type="RefSeq" id="XP_075098324.1"/>
    </source>
</evidence>
<protein>
    <submittedName>
        <fullName evidence="2">Uncharacterized protein LOC142175442 isoform X1</fullName>
    </submittedName>
</protein>
<reference evidence="2" key="2">
    <citation type="submission" date="2025-08" db="UniProtKB">
        <authorList>
            <consortium name="RefSeq"/>
        </authorList>
    </citation>
    <scope>IDENTIFICATION</scope>
    <source>
        <tissue evidence="2">Leaf</tissue>
    </source>
</reference>
<accession>A0AC58TM58</accession>
<keyword evidence="1" id="KW-1185">Reference proteome</keyword>
<organism evidence="1 2">
    <name type="scientific">Nicotiana tabacum</name>
    <name type="common">Common tobacco</name>
    <dbReference type="NCBI Taxonomy" id="4097"/>
    <lineage>
        <taxon>Eukaryota</taxon>
        <taxon>Viridiplantae</taxon>
        <taxon>Streptophyta</taxon>
        <taxon>Embryophyta</taxon>
        <taxon>Tracheophyta</taxon>
        <taxon>Spermatophyta</taxon>
        <taxon>Magnoliopsida</taxon>
        <taxon>eudicotyledons</taxon>
        <taxon>Gunneridae</taxon>
        <taxon>Pentapetalae</taxon>
        <taxon>asterids</taxon>
        <taxon>lamiids</taxon>
        <taxon>Solanales</taxon>
        <taxon>Solanaceae</taxon>
        <taxon>Nicotianoideae</taxon>
        <taxon>Nicotianeae</taxon>
        <taxon>Nicotiana</taxon>
    </lineage>
</organism>
<gene>
    <name evidence="2" type="primary">LOC142175442</name>
</gene>
<sequence>MCFIDHDTPYPHLEIISDNQNPCAQVLTLKVHPPVIGAFPFARKPLDASLDLAEWSTRETKDALDIFLGKATNIKVLLLKSSTHQKVASASPLHRDYDGRLATWSIPPSGFGEVRYTSKYWEWVEDVLTRNKLTLDGIKVYDAIFASLFTYDYNENVLRAFCELWRPSTNTISTSIGELSISLWDLRAIGGLPVHGSFYDEVIPSAKELTQEDDQGKPFLPRSCLHLFSAFYKLVKDDVNEVSIHDWVEFWFRGPSRNAKPPQKSSRNRTTRPKLNHNPSGNIDASFLPRTDEENAPFIEFGVEESLRAETYLAAFLACWLCKFVFPNKKIYCIRASVFKSRV</sequence>
<reference evidence="1" key="1">
    <citation type="journal article" date="2014" name="Nat. Commun.">
        <title>The tobacco genome sequence and its comparison with those of tomato and potato.</title>
        <authorList>
            <person name="Sierro N."/>
            <person name="Battey J.N."/>
            <person name="Ouadi S."/>
            <person name="Bakaher N."/>
            <person name="Bovet L."/>
            <person name="Willig A."/>
            <person name="Goepfert S."/>
            <person name="Peitsch M.C."/>
            <person name="Ivanov N.V."/>
        </authorList>
    </citation>
    <scope>NUCLEOTIDE SEQUENCE [LARGE SCALE GENOMIC DNA]</scope>
</reference>
<dbReference type="RefSeq" id="XP_075098324.1">
    <property type="nucleotide sequence ID" value="XM_075242223.1"/>
</dbReference>
<dbReference type="Proteomes" id="UP000790787">
    <property type="component" value="Chromosome 21"/>
</dbReference>
<name>A0AC58TM58_TOBAC</name>
<proteinExistence type="predicted"/>